<evidence type="ECO:0000256" key="7">
    <source>
        <dbReference type="ARBA" id="ARBA00023125"/>
    </source>
</evidence>
<keyword evidence="2 10" id="KW-0479">Metal-binding</keyword>
<evidence type="ECO:0000256" key="5">
    <source>
        <dbReference type="ARBA" id="ARBA00022842"/>
    </source>
</evidence>
<dbReference type="InterPro" id="IPR050646">
    <property type="entry name" value="Cas1"/>
</dbReference>
<evidence type="ECO:0000256" key="4">
    <source>
        <dbReference type="ARBA" id="ARBA00022801"/>
    </source>
</evidence>
<comment type="similarity">
    <text evidence="10">Belongs to the CRISPR-associated endonuclease Cas1 family.</text>
</comment>
<sequence>MNLIISERGTFLALRSERLRLQVPQQEPHEVALRDLHTITVTTTACTLSAEAIRACAKFGVQIDLVDGLGAPYAKFSSPYLVGTVSTRRAQMQAYLTPTSVEVARHAIRARLRNQASLLKYFGKYRKEADPDAYEAIQKALPGLTTLETELDAVQGACVDEVRDFLLGIEGRGGVVYWGAVAAMLPTDLAFPGRLGRGATDPTNMTLNYGYGILYARASGVLSTAGLEPFAGFLHTDRPGKPSLVLDFVEGFRAACVDRPVLALLGRGWRPELDENGKLAPETRKRIATAVNDRLDTRDSVGHKKFRLQNIMVMQARKLATFLRGEGDYPVYVASW</sequence>
<keyword evidence="12" id="KW-1185">Reference proteome</keyword>
<dbReference type="PANTHER" id="PTHR34353">
    <property type="entry name" value="CRISPR-ASSOCIATED ENDONUCLEASE CAS1 1"/>
    <property type="match status" value="1"/>
</dbReference>
<dbReference type="HAMAP" id="MF_01470">
    <property type="entry name" value="Cas1"/>
    <property type="match status" value="1"/>
</dbReference>
<evidence type="ECO:0000313" key="11">
    <source>
        <dbReference type="EMBL" id="MFC3861141.1"/>
    </source>
</evidence>
<comment type="subunit">
    <text evidence="9 10">Homodimer, forms a heterotetramer with a Cas2 homodimer.</text>
</comment>
<keyword evidence="5 10" id="KW-0460">Magnesium</keyword>
<dbReference type="Pfam" id="PF01867">
    <property type="entry name" value="Cas_Cas1"/>
    <property type="match status" value="1"/>
</dbReference>
<accession>A0ABV8A709</accession>
<dbReference type="CDD" id="cd09634">
    <property type="entry name" value="Cas1_I-II-III"/>
    <property type="match status" value="1"/>
</dbReference>
<evidence type="ECO:0000256" key="9">
    <source>
        <dbReference type="ARBA" id="ARBA00038592"/>
    </source>
</evidence>
<evidence type="ECO:0000256" key="6">
    <source>
        <dbReference type="ARBA" id="ARBA00023118"/>
    </source>
</evidence>
<evidence type="ECO:0000313" key="12">
    <source>
        <dbReference type="Proteomes" id="UP001595748"/>
    </source>
</evidence>
<feature type="binding site" evidence="10">
    <location>
        <position position="235"/>
    </location>
    <ligand>
        <name>Mn(2+)</name>
        <dbReference type="ChEBI" id="CHEBI:29035"/>
    </ligand>
</feature>
<proteinExistence type="inferred from homology"/>
<protein>
    <recommendedName>
        <fullName evidence="10">CRISPR-associated endonuclease Cas1</fullName>
        <ecNumber evidence="10">3.1.-.-</ecNumber>
    </recommendedName>
</protein>
<dbReference type="NCBIfam" id="TIGR00287">
    <property type="entry name" value="cas1"/>
    <property type="match status" value="1"/>
</dbReference>
<comment type="caution">
    <text evidence="11">The sequence shown here is derived from an EMBL/GenBank/DDBJ whole genome shotgun (WGS) entry which is preliminary data.</text>
</comment>
<comment type="cofactor">
    <cofactor evidence="10">
        <name>Mg(2+)</name>
        <dbReference type="ChEBI" id="CHEBI:18420"/>
    </cofactor>
    <cofactor evidence="10">
        <name>Mn(2+)</name>
        <dbReference type="ChEBI" id="CHEBI:29035"/>
    </cofactor>
</comment>
<evidence type="ECO:0000256" key="2">
    <source>
        <dbReference type="ARBA" id="ARBA00022723"/>
    </source>
</evidence>
<keyword evidence="7 10" id="KW-0238">DNA-binding</keyword>
<dbReference type="EC" id="3.1.-.-" evidence="10"/>
<keyword evidence="1 10" id="KW-0540">Nuclease</keyword>
<dbReference type="GO" id="GO:0004519">
    <property type="term" value="F:endonuclease activity"/>
    <property type="evidence" value="ECO:0007669"/>
    <property type="project" value="UniProtKB-KW"/>
</dbReference>
<feature type="binding site" evidence="10">
    <location>
        <position position="170"/>
    </location>
    <ligand>
        <name>Mn(2+)</name>
        <dbReference type="ChEBI" id="CHEBI:29035"/>
    </ligand>
</feature>
<evidence type="ECO:0000256" key="8">
    <source>
        <dbReference type="ARBA" id="ARBA00023211"/>
    </source>
</evidence>
<comment type="function">
    <text evidence="10">CRISPR (clustered regularly interspaced short palindromic repeat), is an adaptive immune system that provides protection against mobile genetic elements (viruses, transposable elements and conjugative plasmids). CRISPR clusters contain spacers, sequences complementary to antecedent mobile elements, and target invading nucleic acids. CRISPR clusters are transcribed and processed into CRISPR RNA (crRNA). Acts as a dsDNA endonuclease. Involved in the integration of spacer DNA into the CRISPR cassette.</text>
</comment>
<dbReference type="InterPro" id="IPR042211">
    <property type="entry name" value="CRISPR-assoc_Cas1_N"/>
</dbReference>
<keyword evidence="8 10" id="KW-0464">Manganese</keyword>
<dbReference type="Gene3D" id="3.100.10.20">
    <property type="entry name" value="CRISPR-associated endonuclease Cas1, N-terminal domain"/>
    <property type="match status" value="1"/>
</dbReference>
<dbReference type="Proteomes" id="UP001595748">
    <property type="component" value="Unassembled WGS sequence"/>
</dbReference>
<dbReference type="InterPro" id="IPR042206">
    <property type="entry name" value="CRISPR-assoc_Cas1_C"/>
</dbReference>
<dbReference type="PANTHER" id="PTHR34353:SF2">
    <property type="entry name" value="CRISPR-ASSOCIATED ENDONUCLEASE CAS1 1"/>
    <property type="match status" value="1"/>
</dbReference>
<evidence type="ECO:0000256" key="1">
    <source>
        <dbReference type="ARBA" id="ARBA00022722"/>
    </source>
</evidence>
<name>A0ABV8A709_9DEIO</name>
<organism evidence="11 12">
    <name type="scientific">Deinococcus antarcticus</name>
    <dbReference type="NCBI Taxonomy" id="1298767"/>
    <lineage>
        <taxon>Bacteria</taxon>
        <taxon>Thermotogati</taxon>
        <taxon>Deinococcota</taxon>
        <taxon>Deinococci</taxon>
        <taxon>Deinococcales</taxon>
        <taxon>Deinococcaceae</taxon>
        <taxon>Deinococcus</taxon>
    </lineage>
</organism>
<keyword evidence="6 10" id="KW-0051">Antiviral defense</keyword>
<dbReference type="InterPro" id="IPR002729">
    <property type="entry name" value="CRISPR-assoc_Cas1"/>
</dbReference>
<dbReference type="EMBL" id="JBHRZF010000128">
    <property type="protein sequence ID" value="MFC3861141.1"/>
    <property type="molecule type" value="Genomic_DNA"/>
</dbReference>
<gene>
    <name evidence="10 11" type="primary">cas1</name>
    <name evidence="11" type="ORF">ACFOPQ_10265</name>
</gene>
<reference evidence="12" key="1">
    <citation type="journal article" date="2019" name="Int. J. Syst. Evol. Microbiol.">
        <title>The Global Catalogue of Microorganisms (GCM) 10K type strain sequencing project: providing services to taxonomists for standard genome sequencing and annotation.</title>
        <authorList>
            <consortium name="The Broad Institute Genomics Platform"/>
            <consortium name="The Broad Institute Genome Sequencing Center for Infectious Disease"/>
            <person name="Wu L."/>
            <person name="Ma J."/>
        </authorList>
    </citation>
    <scope>NUCLEOTIDE SEQUENCE [LARGE SCALE GENOMIC DNA]</scope>
    <source>
        <strain evidence="12">CCTCC AB 2013263</strain>
    </source>
</reference>
<feature type="binding site" evidence="10">
    <location>
        <position position="250"/>
    </location>
    <ligand>
        <name>Mn(2+)</name>
        <dbReference type="ChEBI" id="CHEBI:29035"/>
    </ligand>
</feature>
<dbReference type="Gene3D" id="1.20.120.920">
    <property type="entry name" value="CRISPR-associated endonuclease Cas1, C-terminal domain"/>
    <property type="match status" value="1"/>
</dbReference>
<dbReference type="RefSeq" id="WP_380077748.1">
    <property type="nucleotide sequence ID" value="NZ_JBHRZF010000128.1"/>
</dbReference>
<evidence type="ECO:0000256" key="10">
    <source>
        <dbReference type="HAMAP-Rule" id="MF_01470"/>
    </source>
</evidence>
<evidence type="ECO:0000256" key="3">
    <source>
        <dbReference type="ARBA" id="ARBA00022759"/>
    </source>
</evidence>
<keyword evidence="3 10" id="KW-0255">Endonuclease</keyword>
<keyword evidence="4 10" id="KW-0378">Hydrolase</keyword>